<name>A0ABY6UC35_BIOOC</name>
<gene>
    <name evidence="2" type="ORF">CLO192961_LOCUS244112</name>
</gene>
<sequence length="646" mass="74280">MSIKPSKAEDTTLHLSLPTAYDIEEALEEASRLRRIGHFKAAIRIYEQDLAQFLNIKYVMIQYAECLLGAGQTSKFSELSMELSDGHPMDSLDLNWKFMKLWPDNQKAFPPRQEQLLADAFNAIWENWPRLDSTEVKLLTYGLYKFEGDLDWHALYRHLRNESMIWEFNELLTSMAPKYGLEASWRQIFPRARDIPTSCFEELDQDWPKEGTDTSTNFALLDMLTTCGLIYLRMRDTWTKARECLEKAGEYAALLRSQDASNIKTRPYLRWMVAKAMVEEYPARPWTLVENEQGPPSPIFPGFIAPTGIFPDQSWPLFAPLDDQILVEERNYAVINKKLATIAKAAEEIGDVLLRTACLKELVLNGAEGTECIMEKLEDLWTESGHPNSISQMHLYQYLLIKEPSDNEKVRRRILLDGETSTGMNYYARCRIMATLATSERERNHYQREIEEYKYATRYREMRKREMMEEREVPGESSRPYARGHDSQESHRSSGGREREKSPESPRTSDGQKTNRKPQESSLRPHRPSSTLAPTGPPMTKRLALKEKEQNEITRSREIEAAEKREDDAIAAAAASRGTMADLTVAEFRSKNSITSRHEDDDDAESEADETEILQPLVKYGHHPESEDVSQLDSRDALPGEKVTLE</sequence>
<feature type="compositionally biased region" description="Acidic residues" evidence="1">
    <location>
        <begin position="600"/>
        <end position="612"/>
    </location>
</feature>
<keyword evidence="3" id="KW-1185">Reference proteome</keyword>
<accession>A0ABY6UC35</accession>
<feature type="region of interest" description="Disordered" evidence="1">
    <location>
        <begin position="588"/>
        <end position="646"/>
    </location>
</feature>
<reference evidence="2 3" key="1">
    <citation type="submission" date="2019-06" db="EMBL/GenBank/DDBJ databases">
        <authorList>
            <person name="Broberg M."/>
        </authorList>
    </citation>
    <scope>NUCLEOTIDE SEQUENCE [LARGE SCALE GENOMIC DNA]</scope>
</reference>
<protein>
    <submittedName>
        <fullName evidence="2">Uncharacterized protein</fullName>
    </submittedName>
</protein>
<feature type="compositionally biased region" description="Basic and acidic residues" evidence="1">
    <location>
        <begin position="483"/>
        <end position="504"/>
    </location>
</feature>
<proteinExistence type="predicted"/>
<organism evidence="2 3">
    <name type="scientific">Bionectria ochroleuca</name>
    <name type="common">Gliocladium roseum</name>
    <dbReference type="NCBI Taxonomy" id="29856"/>
    <lineage>
        <taxon>Eukaryota</taxon>
        <taxon>Fungi</taxon>
        <taxon>Dikarya</taxon>
        <taxon>Ascomycota</taxon>
        <taxon>Pezizomycotina</taxon>
        <taxon>Sordariomycetes</taxon>
        <taxon>Hypocreomycetidae</taxon>
        <taxon>Hypocreales</taxon>
        <taxon>Bionectriaceae</taxon>
        <taxon>Clonostachys</taxon>
    </lineage>
</organism>
<comment type="caution">
    <text evidence="2">The sequence shown here is derived from an EMBL/GenBank/DDBJ whole genome shotgun (WGS) entry which is preliminary data.</text>
</comment>
<dbReference type="EMBL" id="CABFNS010000791">
    <property type="protein sequence ID" value="VUC28708.1"/>
    <property type="molecule type" value="Genomic_DNA"/>
</dbReference>
<evidence type="ECO:0000313" key="3">
    <source>
        <dbReference type="Proteomes" id="UP000766486"/>
    </source>
</evidence>
<feature type="compositionally biased region" description="Basic and acidic residues" evidence="1">
    <location>
        <begin position="633"/>
        <end position="646"/>
    </location>
</feature>
<feature type="compositionally biased region" description="Basic and acidic residues" evidence="1">
    <location>
        <begin position="544"/>
        <end position="567"/>
    </location>
</feature>
<feature type="region of interest" description="Disordered" evidence="1">
    <location>
        <begin position="466"/>
        <end position="567"/>
    </location>
</feature>
<evidence type="ECO:0000256" key="1">
    <source>
        <dbReference type="SAM" id="MobiDB-lite"/>
    </source>
</evidence>
<evidence type="ECO:0000313" key="2">
    <source>
        <dbReference type="EMBL" id="VUC28708.1"/>
    </source>
</evidence>
<dbReference type="Proteomes" id="UP000766486">
    <property type="component" value="Unassembled WGS sequence"/>
</dbReference>